<dbReference type="InterPro" id="IPR050163">
    <property type="entry name" value="Apolipoprotein_A1/A4/E"/>
</dbReference>
<evidence type="ECO:0000313" key="9">
    <source>
        <dbReference type="Proteomes" id="UP000261340"/>
    </source>
</evidence>
<feature type="signal peptide" evidence="7">
    <location>
        <begin position="1"/>
        <end position="17"/>
    </location>
</feature>
<name>A0A3Q0SF66_AMPCI</name>
<dbReference type="OMA" id="FQRSMIP"/>
<feature type="coiled-coil region" evidence="6">
    <location>
        <begin position="147"/>
        <end position="200"/>
    </location>
</feature>
<dbReference type="GO" id="GO:0008203">
    <property type="term" value="P:cholesterol metabolic process"/>
    <property type="evidence" value="ECO:0007669"/>
    <property type="project" value="TreeGrafter"/>
</dbReference>
<accession>A0A3Q0SF66</accession>
<evidence type="ECO:0000256" key="4">
    <source>
        <dbReference type="ARBA" id="ARBA00022737"/>
    </source>
</evidence>
<dbReference type="GO" id="GO:0060228">
    <property type="term" value="F:phosphatidylcholine-sterol O-acyltransferase activator activity"/>
    <property type="evidence" value="ECO:0007669"/>
    <property type="project" value="TreeGrafter"/>
</dbReference>
<dbReference type="PROSITE" id="PS51257">
    <property type="entry name" value="PROKAR_LIPOPROTEIN"/>
    <property type="match status" value="1"/>
</dbReference>
<dbReference type="Gene3D" id="6.10.250.2890">
    <property type="match status" value="1"/>
</dbReference>
<keyword evidence="3 7" id="KW-0732">Signal</keyword>
<dbReference type="PANTHER" id="PTHR18976">
    <property type="entry name" value="APOLIPOPROTEIN"/>
    <property type="match status" value="1"/>
</dbReference>
<dbReference type="GO" id="GO:0042627">
    <property type="term" value="C:chylomicron"/>
    <property type="evidence" value="ECO:0007669"/>
    <property type="project" value="UniProtKB-KW"/>
</dbReference>
<evidence type="ECO:0000313" key="8">
    <source>
        <dbReference type="Ensembl" id="ENSACIP00000023564.1"/>
    </source>
</evidence>
<dbReference type="GO" id="GO:0033344">
    <property type="term" value="P:cholesterol efflux"/>
    <property type="evidence" value="ECO:0007669"/>
    <property type="project" value="TreeGrafter"/>
</dbReference>
<evidence type="ECO:0000256" key="7">
    <source>
        <dbReference type="SAM" id="SignalP"/>
    </source>
</evidence>
<keyword evidence="9" id="KW-1185">Reference proteome</keyword>
<keyword evidence="2" id="KW-0162">Chylomicron</keyword>
<dbReference type="GO" id="GO:0034364">
    <property type="term" value="C:high-density lipoprotein particle"/>
    <property type="evidence" value="ECO:0007669"/>
    <property type="project" value="TreeGrafter"/>
</dbReference>
<dbReference type="GO" id="GO:0034362">
    <property type="term" value="C:low-density lipoprotein particle"/>
    <property type="evidence" value="ECO:0007669"/>
    <property type="project" value="TreeGrafter"/>
</dbReference>
<evidence type="ECO:0000256" key="3">
    <source>
        <dbReference type="ARBA" id="ARBA00022729"/>
    </source>
</evidence>
<organism evidence="8 9">
    <name type="scientific">Amphilophus citrinellus</name>
    <name type="common">Midas cichlid</name>
    <name type="synonym">Cichlasoma citrinellum</name>
    <dbReference type="NCBI Taxonomy" id="61819"/>
    <lineage>
        <taxon>Eukaryota</taxon>
        <taxon>Metazoa</taxon>
        <taxon>Chordata</taxon>
        <taxon>Craniata</taxon>
        <taxon>Vertebrata</taxon>
        <taxon>Euteleostomi</taxon>
        <taxon>Actinopterygii</taxon>
        <taxon>Neopterygii</taxon>
        <taxon>Teleostei</taxon>
        <taxon>Neoteleostei</taxon>
        <taxon>Acanthomorphata</taxon>
        <taxon>Ovalentaria</taxon>
        <taxon>Cichlomorphae</taxon>
        <taxon>Cichliformes</taxon>
        <taxon>Cichlidae</taxon>
        <taxon>New World cichlids</taxon>
        <taxon>Cichlasomatinae</taxon>
        <taxon>Heroini</taxon>
        <taxon>Amphilophus</taxon>
    </lineage>
</organism>
<dbReference type="GO" id="GO:0120020">
    <property type="term" value="F:cholesterol transfer activity"/>
    <property type="evidence" value="ECO:0007669"/>
    <property type="project" value="TreeGrafter"/>
</dbReference>
<dbReference type="GO" id="GO:0034361">
    <property type="term" value="C:very-low-density lipoprotein particle"/>
    <property type="evidence" value="ECO:0007669"/>
    <property type="project" value="TreeGrafter"/>
</dbReference>
<dbReference type="Proteomes" id="UP000261340">
    <property type="component" value="Unplaced"/>
</dbReference>
<sequence>MKVLVVLVLAVFTGCNANIMWHEQPKQQADMVKDAFWDYVAKATATAEESLQKIRESQLGQEMTTLITTGTDTINTFTNTMHSKVAPLAQGLMSKFSQEAEQLKAGLEKDLAVIRTRLQPYTEELMAKMEELKKDTAPYTEDPEALKAVLQQKSQELKRQLEQKMNQLQAQMVPYTEEIKEKMQESLEEFQRSLETQMTQVTQRIRGLIYELFKNFLKNKFILSIFKHTNLYI</sequence>
<dbReference type="GO" id="GO:0055090">
    <property type="term" value="P:acylglycerol homeostasis"/>
    <property type="evidence" value="ECO:0007669"/>
    <property type="project" value="TreeGrafter"/>
</dbReference>
<dbReference type="STRING" id="61819.ENSACIP00000023564"/>
<dbReference type="GO" id="GO:0005543">
    <property type="term" value="F:phospholipid binding"/>
    <property type="evidence" value="ECO:0007669"/>
    <property type="project" value="TreeGrafter"/>
</dbReference>
<dbReference type="AlphaFoldDB" id="A0A3Q0SF66"/>
<reference evidence="8" key="2">
    <citation type="submission" date="2025-09" db="UniProtKB">
        <authorList>
            <consortium name="Ensembl"/>
        </authorList>
    </citation>
    <scope>IDENTIFICATION</scope>
</reference>
<dbReference type="GO" id="GO:1903561">
    <property type="term" value="C:extracellular vesicle"/>
    <property type="evidence" value="ECO:0007669"/>
    <property type="project" value="TreeGrafter"/>
</dbReference>
<feature type="chain" id="PRO_5018669154" evidence="7">
    <location>
        <begin position="18"/>
        <end position="233"/>
    </location>
</feature>
<keyword evidence="5" id="KW-0445">Lipid transport</keyword>
<keyword evidence="1" id="KW-0813">Transport</keyword>
<dbReference type="PANTHER" id="PTHR18976:SF1">
    <property type="entry name" value="APOLIPOPROTEIN A-IV"/>
    <property type="match status" value="1"/>
</dbReference>
<dbReference type="GeneTree" id="ENSGT00950000182929"/>
<dbReference type="GO" id="GO:0033700">
    <property type="term" value="P:phospholipid efflux"/>
    <property type="evidence" value="ECO:0007669"/>
    <property type="project" value="TreeGrafter"/>
</dbReference>
<keyword evidence="4" id="KW-0677">Repeat</keyword>
<dbReference type="SUPFAM" id="SSF47162">
    <property type="entry name" value="Apolipoprotein"/>
    <property type="match status" value="2"/>
</dbReference>
<dbReference type="Ensembl" id="ENSACIT00000024181.1">
    <property type="protein sequence ID" value="ENSACIP00000023564.1"/>
    <property type="gene ID" value="ENSACIG00000018310.1"/>
</dbReference>
<dbReference type="GO" id="GO:0042157">
    <property type="term" value="P:lipoprotein metabolic process"/>
    <property type="evidence" value="ECO:0007669"/>
    <property type="project" value="InterPro"/>
</dbReference>
<keyword evidence="6" id="KW-0175">Coiled coil</keyword>
<evidence type="ECO:0000256" key="1">
    <source>
        <dbReference type="ARBA" id="ARBA00022448"/>
    </source>
</evidence>
<evidence type="ECO:0000256" key="6">
    <source>
        <dbReference type="SAM" id="Coils"/>
    </source>
</evidence>
<dbReference type="Gene3D" id="1.20.120.20">
    <property type="entry name" value="Apolipoprotein"/>
    <property type="match status" value="1"/>
</dbReference>
<evidence type="ECO:0000256" key="5">
    <source>
        <dbReference type="ARBA" id="ARBA00023055"/>
    </source>
</evidence>
<proteinExistence type="predicted"/>
<evidence type="ECO:0000256" key="2">
    <source>
        <dbReference type="ARBA" id="ARBA00022513"/>
    </source>
</evidence>
<reference evidence="8" key="1">
    <citation type="submission" date="2025-08" db="UniProtKB">
        <authorList>
            <consortium name="Ensembl"/>
        </authorList>
    </citation>
    <scope>IDENTIFICATION</scope>
</reference>
<protein>
    <submittedName>
        <fullName evidence="8">Apolipoprotein A-IV a</fullName>
    </submittedName>
</protein>